<evidence type="ECO:0000256" key="3">
    <source>
        <dbReference type="ARBA" id="ARBA00022777"/>
    </source>
</evidence>
<keyword evidence="9" id="KW-1185">Reference proteome</keyword>
<keyword evidence="1" id="KW-0808">Transferase</keyword>
<dbReference type="InterPro" id="IPR011009">
    <property type="entry name" value="Kinase-like_dom_sf"/>
</dbReference>
<evidence type="ECO:0000256" key="6">
    <source>
        <dbReference type="SAM" id="Phobius"/>
    </source>
</evidence>
<reference evidence="8 9" key="1">
    <citation type="submission" date="2018-08" db="EMBL/GenBank/DDBJ databases">
        <title>Sequencing the genomes of 1000 actinobacteria strains.</title>
        <authorList>
            <person name="Klenk H.-P."/>
        </authorList>
    </citation>
    <scope>NUCLEOTIDE SEQUENCE [LARGE SCALE GENOMIC DNA]</scope>
    <source>
        <strain evidence="8 9">DSM 43927</strain>
    </source>
</reference>
<name>A0A3D9SWT0_9ACTN</name>
<keyword evidence="6" id="KW-0812">Transmembrane</keyword>
<evidence type="ECO:0000256" key="5">
    <source>
        <dbReference type="SAM" id="MobiDB-lite"/>
    </source>
</evidence>
<feature type="compositionally biased region" description="Basic and acidic residues" evidence="5">
    <location>
        <begin position="428"/>
        <end position="442"/>
    </location>
</feature>
<keyword evidence="6" id="KW-1133">Transmembrane helix</keyword>
<feature type="region of interest" description="Disordered" evidence="5">
    <location>
        <begin position="413"/>
        <end position="517"/>
    </location>
</feature>
<evidence type="ECO:0000256" key="2">
    <source>
        <dbReference type="ARBA" id="ARBA00022741"/>
    </source>
</evidence>
<dbReference type="Pfam" id="PF00069">
    <property type="entry name" value="Pkinase"/>
    <property type="match status" value="1"/>
</dbReference>
<accession>A0A3D9SWT0</accession>
<proteinExistence type="predicted"/>
<dbReference type="Gene3D" id="1.10.510.10">
    <property type="entry name" value="Transferase(Phosphotransferase) domain 1"/>
    <property type="match status" value="1"/>
</dbReference>
<dbReference type="RefSeq" id="WP_116023936.1">
    <property type="nucleotide sequence ID" value="NZ_QTTT01000001.1"/>
</dbReference>
<keyword evidence="2" id="KW-0547">Nucleotide-binding</keyword>
<dbReference type="InterPro" id="IPR000719">
    <property type="entry name" value="Prot_kinase_dom"/>
</dbReference>
<dbReference type="InterPro" id="IPR008271">
    <property type="entry name" value="Ser/Thr_kinase_AS"/>
</dbReference>
<feature type="region of interest" description="Disordered" evidence="5">
    <location>
        <begin position="299"/>
        <end position="386"/>
    </location>
</feature>
<keyword evidence="8" id="KW-0723">Serine/threonine-protein kinase</keyword>
<dbReference type="PROSITE" id="PS00108">
    <property type="entry name" value="PROTEIN_KINASE_ST"/>
    <property type="match status" value="1"/>
</dbReference>
<evidence type="ECO:0000313" key="8">
    <source>
        <dbReference type="EMBL" id="REE98493.1"/>
    </source>
</evidence>
<dbReference type="SUPFAM" id="SSF56112">
    <property type="entry name" value="Protein kinase-like (PK-like)"/>
    <property type="match status" value="1"/>
</dbReference>
<gene>
    <name evidence="8" type="ORF">DFJ69_3982</name>
</gene>
<dbReference type="OrthoDB" id="3915799at2"/>
<keyword evidence="6" id="KW-0472">Membrane</keyword>
<evidence type="ECO:0000259" key="7">
    <source>
        <dbReference type="PROSITE" id="PS50011"/>
    </source>
</evidence>
<evidence type="ECO:0000256" key="4">
    <source>
        <dbReference type="ARBA" id="ARBA00022840"/>
    </source>
</evidence>
<feature type="domain" description="Protein kinase" evidence="7">
    <location>
        <begin position="17"/>
        <end position="272"/>
    </location>
</feature>
<dbReference type="Gene3D" id="3.30.200.20">
    <property type="entry name" value="Phosphorylase Kinase, domain 1"/>
    <property type="match status" value="1"/>
</dbReference>
<keyword evidence="4" id="KW-0067">ATP-binding</keyword>
<protein>
    <submittedName>
        <fullName evidence="8">Serine/threonine protein kinase</fullName>
    </submittedName>
</protein>
<feature type="compositionally biased region" description="Pro residues" evidence="5">
    <location>
        <begin position="483"/>
        <end position="511"/>
    </location>
</feature>
<evidence type="ECO:0000313" key="9">
    <source>
        <dbReference type="Proteomes" id="UP000256661"/>
    </source>
</evidence>
<dbReference type="EMBL" id="QTTT01000001">
    <property type="protein sequence ID" value="REE98493.1"/>
    <property type="molecule type" value="Genomic_DNA"/>
</dbReference>
<keyword evidence="3 8" id="KW-0418">Kinase</keyword>
<dbReference type="CDD" id="cd14014">
    <property type="entry name" value="STKc_PknB_like"/>
    <property type="match status" value="1"/>
</dbReference>
<sequence length="517" mass="52926">MEAEALRTDDPERLGEYVLEGRLGHGGQGAVFLGVAEDGRRVAVKLLHAELTADERARARFLRELEVAKRVAGFCTAQVLDADVAGDRPYIVSEYVPGPSLAVRVAEQGPLSGAALERLAIGTATALVSIHQAGIVHRDLKPHNVLIGPDGPRVIDFGVARAISGASTVTSQIIGTPAYMAPEQLKGADAGTAADVFCWAATIAFAATGRPPFGQDNIPAVINRILNAEPDLGDLTGPLVDLVDACLAKDPADRPEAGGLLMRLLGHDDPAAAAPGAAAGDDADPTALLAVASELAADLDDDATRVDRPARRRPTPTPPPPPPEERPEPVTESGPRPTGTFPAVGGGKLPTPHEWAEQNGLGTMSTQDVARAQARSAGRGGVPRPGRPAVLAVAGALLLVVLATVAFALGGGGGQGEGQNVGGPDDVGTEHVDDGPEKRYDPPPDDGPPDPAPSTTVRPEPTKSAPPDPDPEPQPTDPSTGPTDPPSDPPDPSPSSPPPDPGTPPPDPSGTPPETEQ</sequence>
<feature type="transmembrane region" description="Helical" evidence="6">
    <location>
        <begin position="389"/>
        <end position="409"/>
    </location>
</feature>
<comment type="caution">
    <text evidence="8">The sequence shown here is derived from an EMBL/GenBank/DDBJ whole genome shotgun (WGS) entry which is preliminary data.</text>
</comment>
<dbReference type="Proteomes" id="UP000256661">
    <property type="component" value="Unassembled WGS sequence"/>
</dbReference>
<evidence type="ECO:0000256" key="1">
    <source>
        <dbReference type="ARBA" id="ARBA00022679"/>
    </source>
</evidence>
<dbReference type="AlphaFoldDB" id="A0A3D9SWT0"/>
<dbReference type="SMART" id="SM00220">
    <property type="entry name" value="S_TKc"/>
    <property type="match status" value="1"/>
</dbReference>
<dbReference type="PANTHER" id="PTHR43289:SF34">
    <property type="entry name" value="SERINE_THREONINE-PROTEIN KINASE YBDM-RELATED"/>
    <property type="match status" value="1"/>
</dbReference>
<dbReference type="GO" id="GO:0005524">
    <property type="term" value="F:ATP binding"/>
    <property type="evidence" value="ECO:0007669"/>
    <property type="project" value="UniProtKB-KW"/>
</dbReference>
<dbReference type="GO" id="GO:0004674">
    <property type="term" value="F:protein serine/threonine kinase activity"/>
    <property type="evidence" value="ECO:0007669"/>
    <property type="project" value="UniProtKB-KW"/>
</dbReference>
<dbReference type="PANTHER" id="PTHR43289">
    <property type="entry name" value="MITOGEN-ACTIVATED PROTEIN KINASE KINASE KINASE 20-RELATED"/>
    <property type="match status" value="1"/>
</dbReference>
<feature type="compositionally biased region" description="Pro residues" evidence="5">
    <location>
        <begin position="464"/>
        <end position="476"/>
    </location>
</feature>
<organism evidence="8 9">
    <name type="scientific">Thermomonospora umbrina</name>
    <dbReference type="NCBI Taxonomy" id="111806"/>
    <lineage>
        <taxon>Bacteria</taxon>
        <taxon>Bacillati</taxon>
        <taxon>Actinomycetota</taxon>
        <taxon>Actinomycetes</taxon>
        <taxon>Streptosporangiales</taxon>
        <taxon>Thermomonosporaceae</taxon>
        <taxon>Thermomonospora</taxon>
    </lineage>
</organism>
<dbReference type="PROSITE" id="PS50011">
    <property type="entry name" value="PROTEIN_KINASE_DOM"/>
    <property type="match status" value="1"/>
</dbReference>